<dbReference type="PANTHER" id="PTHR43776:SF7">
    <property type="entry name" value="D,D-DIPEPTIDE TRANSPORT ATP-BINDING PROTEIN DDPF-RELATED"/>
    <property type="match status" value="1"/>
</dbReference>
<keyword evidence="8" id="KW-1185">Reference proteome</keyword>
<keyword evidence="4" id="KW-0547">Nucleotide-binding</keyword>
<dbReference type="GO" id="GO:0015833">
    <property type="term" value="P:peptide transport"/>
    <property type="evidence" value="ECO:0007669"/>
    <property type="project" value="InterPro"/>
</dbReference>
<dbReference type="InterPro" id="IPR050319">
    <property type="entry name" value="ABC_transp_ATP-bind"/>
</dbReference>
<dbReference type="Pfam" id="PF00005">
    <property type="entry name" value="ABC_tran"/>
    <property type="match status" value="1"/>
</dbReference>
<dbReference type="PANTHER" id="PTHR43776">
    <property type="entry name" value="TRANSPORT ATP-BINDING PROTEIN"/>
    <property type="match status" value="1"/>
</dbReference>
<evidence type="ECO:0000313" key="8">
    <source>
        <dbReference type="Proteomes" id="UP000198977"/>
    </source>
</evidence>
<feature type="domain" description="ABC transporter" evidence="6">
    <location>
        <begin position="6"/>
        <end position="256"/>
    </location>
</feature>
<dbReference type="OrthoDB" id="9802264at2"/>
<dbReference type="CDD" id="cd03257">
    <property type="entry name" value="ABC_NikE_OppD_transporters"/>
    <property type="match status" value="1"/>
</dbReference>
<dbReference type="NCBIfam" id="NF008453">
    <property type="entry name" value="PRK11308.1"/>
    <property type="match status" value="1"/>
</dbReference>
<evidence type="ECO:0000256" key="4">
    <source>
        <dbReference type="ARBA" id="ARBA00022741"/>
    </source>
</evidence>
<evidence type="ECO:0000259" key="6">
    <source>
        <dbReference type="PROSITE" id="PS50893"/>
    </source>
</evidence>
<dbReference type="STRING" id="74348.SAMN04488523_1159"/>
<accession>A0A1I2FA51</accession>
<evidence type="ECO:0000313" key="7">
    <source>
        <dbReference type="EMBL" id="SFF01446.1"/>
    </source>
</evidence>
<dbReference type="NCBIfam" id="TIGR01727">
    <property type="entry name" value="oligo_HPY"/>
    <property type="match status" value="1"/>
</dbReference>
<dbReference type="PROSITE" id="PS50893">
    <property type="entry name" value="ABC_TRANSPORTER_2"/>
    <property type="match status" value="1"/>
</dbReference>
<protein>
    <submittedName>
        <fullName evidence="7">Peptide/nickel transport system ATP-binding protein</fullName>
    </submittedName>
</protein>
<evidence type="ECO:0000256" key="1">
    <source>
        <dbReference type="ARBA" id="ARBA00004417"/>
    </source>
</evidence>
<dbReference type="EMBL" id="FOMW01000015">
    <property type="protein sequence ID" value="SFF01446.1"/>
    <property type="molecule type" value="Genomic_DNA"/>
</dbReference>
<dbReference type="GO" id="GO:0005886">
    <property type="term" value="C:plasma membrane"/>
    <property type="evidence" value="ECO:0007669"/>
    <property type="project" value="UniProtKB-SubCell"/>
</dbReference>
<comment type="similarity">
    <text evidence="2">Belongs to the ABC transporter superfamily.</text>
</comment>
<proteinExistence type="inferred from homology"/>
<dbReference type="GO" id="GO:0016887">
    <property type="term" value="F:ATP hydrolysis activity"/>
    <property type="evidence" value="ECO:0007669"/>
    <property type="project" value="InterPro"/>
</dbReference>
<dbReference type="InterPro" id="IPR013563">
    <property type="entry name" value="Oligopep_ABC_C"/>
</dbReference>
<sequence>MTDSILQARGLKKHFKTGGGMMGTAGVIRAVDDVSFDVRRGETFAIVGESGCGKSTLARLLMRLLSPTEGEVTFDGIDVRSLKGRELTALRRDMQFIFQDPFSSLNPRMSVGKLIGEPLETHFPEMTATERRAKVAGLLDKVGLRPEHAERYPHEFSGGQRQRIGIARALASAPKLVIGDEPVSALDVSVQAQVINLLGDLRDELGLTLVIIAHDLAVIRHMSDRVAVMYLGQIVEQGTVDTVFQHPRHPYTRALLSAIPVAAYGQRLSQTALHGEMPSPANPPSGCRFHTRCPYAQELCATQAPALRPTDCGEDHVAACHFFEDIAAAEPDLGRTDPPPRAAGANARFALYQDAMQERAQPRSSQDQK</sequence>
<dbReference type="FunFam" id="3.40.50.300:FF:000016">
    <property type="entry name" value="Oligopeptide ABC transporter ATP-binding component"/>
    <property type="match status" value="1"/>
</dbReference>
<dbReference type="SUPFAM" id="SSF52540">
    <property type="entry name" value="P-loop containing nucleoside triphosphate hydrolases"/>
    <property type="match status" value="1"/>
</dbReference>
<dbReference type="InterPro" id="IPR003439">
    <property type="entry name" value="ABC_transporter-like_ATP-bd"/>
</dbReference>
<dbReference type="Pfam" id="PF08352">
    <property type="entry name" value="oligo_HPY"/>
    <property type="match status" value="1"/>
</dbReference>
<keyword evidence="3" id="KW-0813">Transport</keyword>
<comment type="subcellular location">
    <subcellularLocation>
        <location evidence="1">Cell inner membrane</location>
        <topology evidence="1">Peripheral membrane protein</topology>
    </subcellularLocation>
</comment>
<dbReference type="InterPro" id="IPR027417">
    <property type="entry name" value="P-loop_NTPase"/>
</dbReference>
<dbReference type="PROSITE" id="PS00211">
    <property type="entry name" value="ABC_TRANSPORTER_1"/>
    <property type="match status" value="1"/>
</dbReference>
<evidence type="ECO:0000256" key="5">
    <source>
        <dbReference type="ARBA" id="ARBA00022840"/>
    </source>
</evidence>
<gene>
    <name evidence="7" type="ORF">SAMN04488523_1159</name>
</gene>
<dbReference type="Gene3D" id="3.40.50.300">
    <property type="entry name" value="P-loop containing nucleotide triphosphate hydrolases"/>
    <property type="match status" value="1"/>
</dbReference>
<dbReference type="SMART" id="SM00382">
    <property type="entry name" value="AAA"/>
    <property type="match status" value="1"/>
</dbReference>
<dbReference type="AlphaFoldDB" id="A0A1I2FA51"/>
<dbReference type="Proteomes" id="UP000198977">
    <property type="component" value="Unassembled WGS sequence"/>
</dbReference>
<dbReference type="GO" id="GO:0005524">
    <property type="term" value="F:ATP binding"/>
    <property type="evidence" value="ECO:0007669"/>
    <property type="project" value="UniProtKB-KW"/>
</dbReference>
<dbReference type="InterPro" id="IPR003593">
    <property type="entry name" value="AAA+_ATPase"/>
</dbReference>
<name>A0A1I2FA51_9RHOB</name>
<organism evidence="7 8">
    <name type="scientific">Sulfitobacter brevis</name>
    <dbReference type="NCBI Taxonomy" id="74348"/>
    <lineage>
        <taxon>Bacteria</taxon>
        <taxon>Pseudomonadati</taxon>
        <taxon>Pseudomonadota</taxon>
        <taxon>Alphaproteobacteria</taxon>
        <taxon>Rhodobacterales</taxon>
        <taxon>Roseobacteraceae</taxon>
        <taxon>Sulfitobacter</taxon>
    </lineage>
</organism>
<dbReference type="GO" id="GO:0055085">
    <property type="term" value="P:transmembrane transport"/>
    <property type="evidence" value="ECO:0007669"/>
    <property type="project" value="UniProtKB-ARBA"/>
</dbReference>
<dbReference type="RefSeq" id="WP_093925054.1">
    <property type="nucleotide sequence ID" value="NZ_FOMW01000015.1"/>
</dbReference>
<evidence type="ECO:0000256" key="2">
    <source>
        <dbReference type="ARBA" id="ARBA00005417"/>
    </source>
</evidence>
<dbReference type="InterPro" id="IPR017871">
    <property type="entry name" value="ABC_transporter-like_CS"/>
</dbReference>
<reference evidence="8" key="1">
    <citation type="submission" date="2016-10" db="EMBL/GenBank/DDBJ databases">
        <authorList>
            <person name="Varghese N."/>
            <person name="Submissions S."/>
        </authorList>
    </citation>
    <scope>NUCLEOTIDE SEQUENCE [LARGE SCALE GENOMIC DNA]</scope>
    <source>
        <strain evidence="8">DSM 11443</strain>
    </source>
</reference>
<evidence type="ECO:0000256" key="3">
    <source>
        <dbReference type="ARBA" id="ARBA00022448"/>
    </source>
</evidence>
<keyword evidence="5 7" id="KW-0067">ATP-binding</keyword>